<evidence type="ECO:0000313" key="2">
    <source>
        <dbReference type="Proteomes" id="UP000248731"/>
    </source>
</evidence>
<name>A0A2X4WSW2_SALER</name>
<proteinExistence type="predicted"/>
<protein>
    <submittedName>
        <fullName evidence="1">Rhs-family protein</fullName>
    </submittedName>
</protein>
<dbReference type="EMBL" id="LS483466">
    <property type="protein sequence ID" value="SQI27074.1"/>
    <property type="molecule type" value="Genomic_DNA"/>
</dbReference>
<keyword evidence="2" id="KW-1185">Reference proteome</keyword>
<reference evidence="1 2" key="1">
    <citation type="submission" date="2018-06" db="EMBL/GenBank/DDBJ databases">
        <authorList>
            <consortium name="Pathogen Informatics"/>
            <person name="Doyle S."/>
        </authorList>
    </citation>
    <scope>NUCLEOTIDE SEQUENCE [LARGE SCALE GENOMIC DNA]</scope>
    <source>
        <strain evidence="1 2">NCTC7307</strain>
    </source>
</reference>
<accession>A0A2X4WSW2</accession>
<dbReference type="Proteomes" id="UP000248731">
    <property type="component" value="Chromosome 1"/>
</dbReference>
<gene>
    <name evidence="1" type="primary">rhs_1</name>
    <name evidence="1" type="ORF">NCTC7307_04450</name>
</gene>
<evidence type="ECO:0000313" key="1">
    <source>
        <dbReference type="EMBL" id="SQI27074.1"/>
    </source>
</evidence>
<organism evidence="1 2">
    <name type="scientific">Salmonella enterica subsp. arizonae</name>
    <dbReference type="NCBI Taxonomy" id="59203"/>
    <lineage>
        <taxon>Bacteria</taxon>
        <taxon>Pseudomonadati</taxon>
        <taxon>Pseudomonadota</taxon>
        <taxon>Gammaproteobacteria</taxon>
        <taxon>Enterobacterales</taxon>
        <taxon>Enterobacteriaceae</taxon>
        <taxon>Salmonella</taxon>
    </lineage>
</organism>
<sequence>MLTETTSQGTLKHDHDELGNIIRTTLPEGQELKHHYYGSGHLSQINLGTDVVPPVFSTTAS</sequence>
<dbReference type="AlphaFoldDB" id="A0A2X4WSW2"/>